<gene>
    <name evidence="1" type="ORF">N7469_003513</name>
</gene>
<dbReference type="GeneID" id="81381600"/>
<dbReference type="AlphaFoldDB" id="A0A9W9P3B5"/>
<sequence>MTVELRICGLGQEPDVLILSSGRMAEGAAFQAPGWTSLSLNLRPQNAKCTWFVVGMEDTTLLELDPPTTGSCAGSPSCAVAFQRMVLQYIMHRVVVPLSWNPGVSEVARTLISSMLRVTNGVRR</sequence>
<protein>
    <submittedName>
        <fullName evidence="1">Uncharacterized protein</fullName>
    </submittedName>
</protein>
<reference evidence="1" key="1">
    <citation type="submission" date="2022-11" db="EMBL/GenBank/DDBJ databases">
        <authorList>
            <person name="Petersen C."/>
        </authorList>
    </citation>
    <scope>NUCLEOTIDE SEQUENCE</scope>
    <source>
        <strain evidence="1">IBT 23319</strain>
    </source>
</reference>
<keyword evidence="2" id="KW-1185">Reference proteome</keyword>
<dbReference type="Proteomes" id="UP001147733">
    <property type="component" value="Unassembled WGS sequence"/>
</dbReference>
<comment type="caution">
    <text evidence="1">The sequence shown here is derived from an EMBL/GenBank/DDBJ whole genome shotgun (WGS) entry which is preliminary data.</text>
</comment>
<proteinExistence type="predicted"/>
<name>A0A9W9P3B5_PENCI</name>
<evidence type="ECO:0000313" key="2">
    <source>
        <dbReference type="Proteomes" id="UP001147733"/>
    </source>
</evidence>
<evidence type="ECO:0000313" key="1">
    <source>
        <dbReference type="EMBL" id="KAJ5234345.1"/>
    </source>
</evidence>
<organism evidence="1 2">
    <name type="scientific">Penicillium citrinum</name>
    <dbReference type="NCBI Taxonomy" id="5077"/>
    <lineage>
        <taxon>Eukaryota</taxon>
        <taxon>Fungi</taxon>
        <taxon>Dikarya</taxon>
        <taxon>Ascomycota</taxon>
        <taxon>Pezizomycotina</taxon>
        <taxon>Eurotiomycetes</taxon>
        <taxon>Eurotiomycetidae</taxon>
        <taxon>Eurotiales</taxon>
        <taxon>Aspergillaceae</taxon>
        <taxon>Penicillium</taxon>
    </lineage>
</organism>
<accession>A0A9W9P3B5</accession>
<dbReference type="RefSeq" id="XP_056501845.1">
    <property type="nucleotide sequence ID" value="XM_056642433.1"/>
</dbReference>
<reference evidence="1" key="2">
    <citation type="journal article" date="2023" name="IMA Fungus">
        <title>Comparative genomic study of the Penicillium genus elucidates a diverse pangenome and 15 lateral gene transfer events.</title>
        <authorList>
            <person name="Petersen C."/>
            <person name="Sorensen T."/>
            <person name="Nielsen M.R."/>
            <person name="Sondergaard T.E."/>
            <person name="Sorensen J.L."/>
            <person name="Fitzpatrick D.A."/>
            <person name="Frisvad J.C."/>
            <person name="Nielsen K.L."/>
        </authorList>
    </citation>
    <scope>NUCLEOTIDE SEQUENCE</scope>
    <source>
        <strain evidence="1">IBT 23319</strain>
    </source>
</reference>
<dbReference type="EMBL" id="JAPQKT010000003">
    <property type="protein sequence ID" value="KAJ5234345.1"/>
    <property type="molecule type" value="Genomic_DNA"/>
</dbReference>